<evidence type="ECO:0000256" key="1">
    <source>
        <dbReference type="SAM" id="MobiDB-lite"/>
    </source>
</evidence>
<sequence length="131" mass="14809">MPLPARPKTYLSIAAPSHKQQQIIPQYLLLLTLVSSHVFFFSSFAFFLSRSVDPPNGPAQQPARTRMAGGKRGEREKGKKKKSRAHMYVVQGFAQKRERSGKVTRSEMSFSRKSQRSSALCPDTSRKNIVR</sequence>
<keyword evidence="2" id="KW-1133">Transmembrane helix</keyword>
<evidence type="ECO:0000313" key="4">
    <source>
        <dbReference type="Proteomes" id="UP000277580"/>
    </source>
</evidence>
<gene>
    <name evidence="3" type="ORF">P167DRAFT_209365</name>
</gene>
<dbReference type="AlphaFoldDB" id="A0A3N4KQK7"/>
<evidence type="ECO:0000313" key="3">
    <source>
        <dbReference type="EMBL" id="RPB11602.1"/>
    </source>
</evidence>
<dbReference type="InParanoid" id="A0A3N4KQK7"/>
<evidence type="ECO:0008006" key="5">
    <source>
        <dbReference type="Google" id="ProtNLM"/>
    </source>
</evidence>
<reference evidence="3 4" key="1">
    <citation type="journal article" date="2018" name="Nat. Ecol. Evol.">
        <title>Pezizomycetes genomes reveal the molecular basis of ectomycorrhizal truffle lifestyle.</title>
        <authorList>
            <person name="Murat C."/>
            <person name="Payen T."/>
            <person name="Noel B."/>
            <person name="Kuo A."/>
            <person name="Morin E."/>
            <person name="Chen J."/>
            <person name="Kohler A."/>
            <person name="Krizsan K."/>
            <person name="Balestrini R."/>
            <person name="Da Silva C."/>
            <person name="Montanini B."/>
            <person name="Hainaut M."/>
            <person name="Levati E."/>
            <person name="Barry K.W."/>
            <person name="Belfiori B."/>
            <person name="Cichocki N."/>
            <person name="Clum A."/>
            <person name="Dockter R.B."/>
            <person name="Fauchery L."/>
            <person name="Guy J."/>
            <person name="Iotti M."/>
            <person name="Le Tacon F."/>
            <person name="Lindquist E.A."/>
            <person name="Lipzen A."/>
            <person name="Malagnac F."/>
            <person name="Mello A."/>
            <person name="Molinier V."/>
            <person name="Miyauchi S."/>
            <person name="Poulain J."/>
            <person name="Riccioni C."/>
            <person name="Rubini A."/>
            <person name="Sitrit Y."/>
            <person name="Splivallo R."/>
            <person name="Traeger S."/>
            <person name="Wang M."/>
            <person name="Zifcakova L."/>
            <person name="Wipf D."/>
            <person name="Zambonelli A."/>
            <person name="Paolocci F."/>
            <person name="Nowrousian M."/>
            <person name="Ottonello S."/>
            <person name="Baldrian P."/>
            <person name="Spatafora J.W."/>
            <person name="Henrissat B."/>
            <person name="Nagy L.G."/>
            <person name="Aury J.M."/>
            <person name="Wincker P."/>
            <person name="Grigoriev I.V."/>
            <person name="Bonfante P."/>
            <person name="Martin F.M."/>
        </authorList>
    </citation>
    <scope>NUCLEOTIDE SEQUENCE [LARGE SCALE GENOMIC DNA]</scope>
    <source>
        <strain evidence="3 4">CCBAS932</strain>
    </source>
</reference>
<feature type="compositionally biased region" description="Polar residues" evidence="1">
    <location>
        <begin position="106"/>
        <end position="118"/>
    </location>
</feature>
<protein>
    <recommendedName>
        <fullName evidence="5">Transmembrane protein</fullName>
    </recommendedName>
</protein>
<accession>A0A3N4KQK7</accession>
<organism evidence="3 4">
    <name type="scientific">Morchella conica CCBAS932</name>
    <dbReference type="NCBI Taxonomy" id="1392247"/>
    <lineage>
        <taxon>Eukaryota</taxon>
        <taxon>Fungi</taxon>
        <taxon>Dikarya</taxon>
        <taxon>Ascomycota</taxon>
        <taxon>Pezizomycotina</taxon>
        <taxon>Pezizomycetes</taxon>
        <taxon>Pezizales</taxon>
        <taxon>Morchellaceae</taxon>
        <taxon>Morchella</taxon>
    </lineage>
</organism>
<feature type="transmembrane region" description="Helical" evidence="2">
    <location>
        <begin position="27"/>
        <end position="48"/>
    </location>
</feature>
<keyword evidence="4" id="KW-1185">Reference proteome</keyword>
<name>A0A3N4KQK7_9PEZI</name>
<proteinExistence type="predicted"/>
<feature type="compositionally biased region" description="Basic and acidic residues" evidence="1">
    <location>
        <begin position="95"/>
        <end position="105"/>
    </location>
</feature>
<dbReference type="EMBL" id="ML119134">
    <property type="protein sequence ID" value="RPB11602.1"/>
    <property type="molecule type" value="Genomic_DNA"/>
</dbReference>
<evidence type="ECO:0000256" key="2">
    <source>
        <dbReference type="SAM" id="Phobius"/>
    </source>
</evidence>
<keyword evidence="2" id="KW-0472">Membrane</keyword>
<dbReference type="Proteomes" id="UP000277580">
    <property type="component" value="Unassembled WGS sequence"/>
</dbReference>
<keyword evidence="2" id="KW-0812">Transmembrane</keyword>
<feature type="region of interest" description="Disordered" evidence="1">
    <location>
        <begin position="52"/>
        <end position="131"/>
    </location>
</feature>